<dbReference type="Proteomes" id="UP001061302">
    <property type="component" value="Chromosome"/>
</dbReference>
<accession>A0ABY6DM00</accession>
<dbReference type="RefSeq" id="WP_263124778.1">
    <property type="nucleotide sequence ID" value="NZ_CP106753.1"/>
</dbReference>
<feature type="transmembrane region" description="Helical" evidence="1">
    <location>
        <begin position="255"/>
        <end position="276"/>
    </location>
</feature>
<evidence type="ECO:0000313" key="2">
    <source>
        <dbReference type="EMBL" id="UXY15372.1"/>
    </source>
</evidence>
<keyword evidence="1" id="KW-1133">Transmembrane helix</keyword>
<feature type="transmembrane region" description="Helical" evidence="1">
    <location>
        <begin position="453"/>
        <end position="473"/>
    </location>
</feature>
<keyword evidence="1" id="KW-0812">Transmembrane</keyword>
<reference evidence="2" key="1">
    <citation type="submission" date="2022-10" db="EMBL/GenBank/DDBJ databases">
        <title>Chitiniphilus purpureus sp. nov., a novel chitin-degrading bacterium isolated from crawfish pond sediment.</title>
        <authorList>
            <person name="Li K."/>
        </authorList>
    </citation>
    <scope>NUCLEOTIDE SEQUENCE</scope>
    <source>
        <strain evidence="2">CD1</strain>
    </source>
</reference>
<keyword evidence="3" id="KW-1185">Reference proteome</keyword>
<protein>
    <submittedName>
        <fullName evidence="2">PepSY domain-containing protein</fullName>
    </submittedName>
</protein>
<keyword evidence="1" id="KW-0472">Membrane</keyword>
<organism evidence="2 3">
    <name type="scientific">Chitiniphilus purpureus</name>
    <dbReference type="NCBI Taxonomy" id="2981137"/>
    <lineage>
        <taxon>Bacteria</taxon>
        <taxon>Pseudomonadati</taxon>
        <taxon>Pseudomonadota</taxon>
        <taxon>Betaproteobacteria</taxon>
        <taxon>Neisseriales</taxon>
        <taxon>Chitinibacteraceae</taxon>
        <taxon>Chitiniphilus</taxon>
    </lineage>
</organism>
<proteinExistence type="predicted"/>
<evidence type="ECO:0000313" key="3">
    <source>
        <dbReference type="Proteomes" id="UP001061302"/>
    </source>
</evidence>
<dbReference type="EMBL" id="CP106753">
    <property type="protein sequence ID" value="UXY15372.1"/>
    <property type="molecule type" value="Genomic_DNA"/>
</dbReference>
<sequence length="479" mass="51399">MSARESFATVASRGRSVPAWLIRWHRLLAWPALAAILLWGATGVMHPVMSALSPVPAHPPAAQPLPAGLRPVAPPLPRTLTALRLTLLEGRPAWRVHGDGVVRWFDAYSGIELAGADAREAERLARAFTGDAASPVARIAQVTAFGPDYLPMNKLLPVWRVDFARDDGLTAFVDTDGGRLATLTDDSKRVLSTVFSAVHRWSWAGEGTFKRMGIGLLVGAAFVTLCGGLALYVLRWRAGTLRASQPAGRRLHRALGLLAVSAGLALTGSGLIHLWLARPNPPTPVVQPLPGAAPLAAVPQGVEALIAVAIDGAPVWLAATAAGGSHAEHAHHHHQHAAPGGLPRYFDGAAWLPETAARRHAAQLARAAGAPAAPVARVTLVTRFGGEYGFFQKRLPVYRIDFAAPGRPAWYVEPATGAFSTRVEETDRLEGYLFSWLHKWHWLDGLGKTPRDAILVAFVLVNMLAALVGIGLWRRRGRR</sequence>
<gene>
    <name evidence="2" type="ORF">N8I74_19005</name>
</gene>
<feature type="transmembrane region" description="Helical" evidence="1">
    <location>
        <begin position="212"/>
        <end position="234"/>
    </location>
</feature>
<evidence type="ECO:0000256" key="1">
    <source>
        <dbReference type="SAM" id="Phobius"/>
    </source>
</evidence>
<name>A0ABY6DM00_9NEIS</name>